<dbReference type="GO" id="GO:0005886">
    <property type="term" value="C:plasma membrane"/>
    <property type="evidence" value="ECO:0007669"/>
    <property type="project" value="UniProtKB-SubCell"/>
</dbReference>
<keyword evidence="3" id="KW-0813">Transport</keyword>
<dbReference type="Proteomes" id="UP000554054">
    <property type="component" value="Unassembled WGS sequence"/>
</dbReference>
<proteinExistence type="inferred from homology"/>
<dbReference type="EMBL" id="JACCAE010000001">
    <property type="protein sequence ID" value="NYF98165.1"/>
    <property type="molecule type" value="Genomic_DNA"/>
</dbReference>
<gene>
    <name evidence="8" type="ORF">BJY20_001557</name>
</gene>
<dbReference type="RefSeq" id="WP_185991008.1">
    <property type="nucleotide sequence ID" value="NZ_JACCAE010000001.1"/>
</dbReference>
<evidence type="ECO:0000256" key="3">
    <source>
        <dbReference type="ARBA" id="ARBA00022448"/>
    </source>
</evidence>
<dbReference type="AlphaFoldDB" id="A0A852VWL6"/>
<dbReference type="CDD" id="cd03230">
    <property type="entry name" value="ABC_DR_subfamily_A"/>
    <property type="match status" value="1"/>
</dbReference>
<reference evidence="8 9" key="1">
    <citation type="submission" date="2020-07" db="EMBL/GenBank/DDBJ databases">
        <title>Sequencing the genomes of 1000 actinobacteria strains.</title>
        <authorList>
            <person name="Klenk H.-P."/>
        </authorList>
    </citation>
    <scope>NUCLEOTIDE SEQUENCE [LARGE SCALE GENOMIC DNA]</scope>
    <source>
        <strain evidence="8 9">DSM 26154</strain>
    </source>
</reference>
<evidence type="ECO:0000256" key="6">
    <source>
        <dbReference type="ARBA" id="ARBA00023251"/>
    </source>
</evidence>
<comment type="similarity">
    <text evidence="2">Belongs to the ABC transporter superfamily.</text>
</comment>
<dbReference type="InterPro" id="IPR027417">
    <property type="entry name" value="P-loop_NTPase"/>
</dbReference>
<dbReference type="PROSITE" id="PS50893">
    <property type="entry name" value="ABC_TRANSPORTER_2"/>
    <property type="match status" value="1"/>
</dbReference>
<protein>
    <submittedName>
        <fullName evidence="8">ABC-2 type transport system ATP-binding protein</fullName>
    </submittedName>
</protein>
<dbReference type="PANTHER" id="PTHR42711:SF5">
    <property type="entry name" value="ABC TRANSPORTER ATP-BINDING PROTEIN NATA"/>
    <property type="match status" value="1"/>
</dbReference>
<evidence type="ECO:0000256" key="1">
    <source>
        <dbReference type="ARBA" id="ARBA00004202"/>
    </source>
</evidence>
<dbReference type="InterPro" id="IPR025302">
    <property type="entry name" value="DrrA1/2-like_C"/>
</dbReference>
<name>A0A852VWL6_9MICO</name>
<keyword evidence="6" id="KW-0046">Antibiotic resistance</keyword>
<dbReference type="Pfam" id="PF00005">
    <property type="entry name" value="ABC_tran"/>
    <property type="match status" value="1"/>
</dbReference>
<dbReference type="SMART" id="SM00382">
    <property type="entry name" value="AAA"/>
    <property type="match status" value="1"/>
</dbReference>
<dbReference type="GO" id="GO:0046677">
    <property type="term" value="P:response to antibiotic"/>
    <property type="evidence" value="ECO:0007669"/>
    <property type="project" value="UniProtKB-KW"/>
</dbReference>
<keyword evidence="9" id="KW-1185">Reference proteome</keyword>
<dbReference type="Pfam" id="PF13732">
    <property type="entry name" value="DrrA1-3_C"/>
    <property type="match status" value="1"/>
</dbReference>
<dbReference type="Gene3D" id="3.40.50.300">
    <property type="entry name" value="P-loop containing nucleotide triphosphate hydrolases"/>
    <property type="match status" value="1"/>
</dbReference>
<dbReference type="PANTHER" id="PTHR42711">
    <property type="entry name" value="ABC TRANSPORTER ATP-BINDING PROTEIN"/>
    <property type="match status" value="1"/>
</dbReference>
<evidence type="ECO:0000313" key="8">
    <source>
        <dbReference type="EMBL" id="NYF98165.1"/>
    </source>
</evidence>
<dbReference type="InterPro" id="IPR003593">
    <property type="entry name" value="AAA+_ATPase"/>
</dbReference>
<keyword evidence="5 8" id="KW-0067">ATP-binding</keyword>
<feature type="domain" description="ABC transporter" evidence="7">
    <location>
        <begin position="7"/>
        <end position="232"/>
    </location>
</feature>
<evidence type="ECO:0000259" key="7">
    <source>
        <dbReference type="PROSITE" id="PS50893"/>
    </source>
</evidence>
<organism evidence="8 9">
    <name type="scientific">Janibacter cremeus</name>
    <dbReference type="NCBI Taxonomy" id="1285192"/>
    <lineage>
        <taxon>Bacteria</taxon>
        <taxon>Bacillati</taxon>
        <taxon>Actinomycetota</taxon>
        <taxon>Actinomycetes</taxon>
        <taxon>Micrococcales</taxon>
        <taxon>Intrasporangiaceae</taxon>
        <taxon>Janibacter</taxon>
    </lineage>
</organism>
<dbReference type="InterPro" id="IPR003439">
    <property type="entry name" value="ABC_transporter-like_ATP-bd"/>
</dbReference>
<comment type="subcellular location">
    <subcellularLocation>
        <location evidence="1">Cell membrane</location>
        <topology evidence="1">Peripheral membrane protein</topology>
    </subcellularLocation>
</comment>
<dbReference type="GO" id="GO:0016887">
    <property type="term" value="F:ATP hydrolysis activity"/>
    <property type="evidence" value="ECO:0007669"/>
    <property type="project" value="InterPro"/>
</dbReference>
<evidence type="ECO:0000256" key="5">
    <source>
        <dbReference type="ARBA" id="ARBA00022840"/>
    </source>
</evidence>
<evidence type="ECO:0000313" key="9">
    <source>
        <dbReference type="Proteomes" id="UP000554054"/>
    </source>
</evidence>
<sequence>MSDTPVIDTRDLHKRYGSTHALDGLDLDVAKGEVHGFLGPNGAGKSTTIRVLLGLTRADSGDVSVLGGDPWHDAVELHRRLAYVPAGVTLWPGLTGGQCIDVLGRAHGGIDEARREQLVERFDLDTKKRTRDYSTGNKQKVSLIAALAADVDLLLLDEPTSGLDPLMEQVFQETVRERVAEGTTVLLSSHILGEVEALADRVSIIRAGRTVTTGTLTDLRRSTSSQVHAVTDREVDLESVPGVSALETSATEGRPEVRCHVDATDIAEVVGRVHAAGVHTLTITPPSLDDLFLEQYRDTPAEGADTRQEAIR</sequence>
<evidence type="ECO:0000256" key="4">
    <source>
        <dbReference type="ARBA" id="ARBA00022741"/>
    </source>
</evidence>
<keyword evidence="4" id="KW-0547">Nucleotide-binding</keyword>
<evidence type="ECO:0000256" key="2">
    <source>
        <dbReference type="ARBA" id="ARBA00005417"/>
    </source>
</evidence>
<accession>A0A852VWL6</accession>
<dbReference type="SUPFAM" id="SSF52540">
    <property type="entry name" value="P-loop containing nucleoside triphosphate hydrolases"/>
    <property type="match status" value="1"/>
</dbReference>
<dbReference type="InterPro" id="IPR050763">
    <property type="entry name" value="ABC_transporter_ATP-binding"/>
</dbReference>
<dbReference type="GO" id="GO:0005524">
    <property type="term" value="F:ATP binding"/>
    <property type="evidence" value="ECO:0007669"/>
    <property type="project" value="UniProtKB-KW"/>
</dbReference>
<comment type="caution">
    <text evidence="8">The sequence shown here is derived from an EMBL/GenBank/DDBJ whole genome shotgun (WGS) entry which is preliminary data.</text>
</comment>